<keyword evidence="4" id="KW-1185">Reference proteome</keyword>
<evidence type="ECO:0000256" key="2">
    <source>
        <dbReference type="SAM" id="Phobius"/>
    </source>
</evidence>
<accession>A0A6I2F5Q5</accession>
<dbReference type="Proteomes" id="UP000431080">
    <property type="component" value="Unassembled WGS sequence"/>
</dbReference>
<dbReference type="RefSeq" id="WP_153685215.1">
    <property type="nucleotide sequence ID" value="NZ_WJIF01000007.1"/>
</dbReference>
<keyword evidence="2" id="KW-0812">Transmembrane</keyword>
<protein>
    <submittedName>
        <fullName evidence="3">Uncharacterized protein</fullName>
    </submittedName>
</protein>
<reference evidence="3 4" key="1">
    <citation type="submission" date="2019-10" db="EMBL/GenBank/DDBJ databases">
        <authorList>
            <person name="Nie G."/>
            <person name="Ming H."/>
            <person name="Yi B."/>
        </authorList>
    </citation>
    <scope>NUCLEOTIDE SEQUENCE [LARGE SCALE GENOMIC DNA]</scope>
    <source>
        <strain evidence="3 4">CFH 90414</strain>
    </source>
</reference>
<feature type="region of interest" description="Disordered" evidence="1">
    <location>
        <begin position="116"/>
        <end position="160"/>
    </location>
</feature>
<organism evidence="3 4">
    <name type="scientific">Agromyces agglutinans</name>
    <dbReference type="NCBI Taxonomy" id="2662258"/>
    <lineage>
        <taxon>Bacteria</taxon>
        <taxon>Bacillati</taxon>
        <taxon>Actinomycetota</taxon>
        <taxon>Actinomycetes</taxon>
        <taxon>Micrococcales</taxon>
        <taxon>Microbacteriaceae</taxon>
        <taxon>Agromyces</taxon>
    </lineage>
</organism>
<keyword evidence="2" id="KW-1133">Transmembrane helix</keyword>
<keyword evidence="2" id="KW-0472">Membrane</keyword>
<sequence>MIGVDLLAVLATVAFVGLFVGSALLASDGLALDRRAALLERRDPGRAEAMRRAQSITDLRGVGFGDEGFSAVCTPTRRSALDMARVRASGSDLRLEPPEEALPPMPTTVVALAHGSHVAPRQPAPATPPRVTPPRVTPPRVTPPVRRTDPATTRARADSR</sequence>
<dbReference type="AlphaFoldDB" id="A0A6I2F5Q5"/>
<gene>
    <name evidence="3" type="ORF">GE115_13085</name>
</gene>
<proteinExistence type="predicted"/>
<comment type="caution">
    <text evidence="3">The sequence shown here is derived from an EMBL/GenBank/DDBJ whole genome shotgun (WGS) entry which is preliminary data.</text>
</comment>
<name>A0A6I2F5Q5_9MICO</name>
<evidence type="ECO:0000313" key="3">
    <source>
        <dbReference type="EMBL" id="MRG60795.1"/>
    </source>
</evidence>
<evidence type="ECO:0000313" key="4">
    <source>
        <dbReference type="Proteomes" id="UP000431080"/>
    </source>
</evidence>
<evidence type="ECO:0000256" key="1">
    <source>
        <dbReference type="SAM" id="MobiDB-lite"/>
    </source>
</evidence>
<feature type="transmembrane region" description="Helical" evidence="2">
    <location>
        <begin position="6"/>
        <end position="26"/>
    </location>
</feature>
<feature type="compositionally biased region" description="Pro residues" evidence="1">
    <location>
        <begin position="122"/>
        <end position="142"/>
    </location>
</feature>
<dbReference type="EMBL" id="WJIF01000007">
    <property type="protein sequence ID" value="MRG60795.1"/>
    <property type="molecule type" value="Genomic_DNA"/>
</dbReference>